<sequence>MVFQFFVLDEMLRGTRRFHEQDINVKKPYCSRDVTRKVMYNCNFELFSEKSFALISNNNYKSVDYKVLANKIGPKISVASFFSTGLVESSRIYGPIEELLSKDNPLKYRATTLKDFF</sequence>
<dbReference type="STRING" id="4081.K4DBH6"/>
<dbReference type="Gene3D" id="2.60.120.330">
    <property type="entry name" value="B-lactam Antibiotic, Isopenicillin N Synthase, Chain"/>
    <property type="match status" value="1"/>
</dbReference>
<evidence type="ECO:0000313" key="2">
    <source>
        <dbReference type="Proteomes" id="UP000004994"/>
    </source>
</evidence>
<name>K4DBH6_SOLLC</name>
<dbReference type="AlphaFoldDB" id="K4DBH6"/>
<keyword evidence="2" id="KW-1185">Reference proteome</keyword>
<reference evidence="1" key="1">
    <citation type="journal article" date="2012" name="Nature">
        <title>The tomato genome sequence provides insights into fleshy fruit evolution.</title>
        <authorList>
            <consortium name="Tomato Genome Consortium"/>
        </authorList>
    </citation>
    <scope>NUCLEOTIDE SEQUENCE [LARGE SCALE GENOMIC DNA]</scope>
    <source>
        <strain evidence="1">cv. Heinz 1706</strain>
    </source>
</reference>
<evidence type="ECO:0000313" key="1">
    <source>
        <dbReference type="EnsemblPlants" id="Solyc12g006390.1.1"/>
    </source>
</evidence>
<dbReference type="HOGENOM" id="CLU_2089028_0_0_1"/>
<dbReference type="Gramene" id="Solyc12g006390.1.1">
    <property type="protein sequence ID" value="Solyc12g006390.1.1"/>
    <property type="gene ID" value="Solyc12g006390.1"/>
</dbReference>
<dbReference type="Proteomes" id="UP000004994">
    <property type="component" value="Chromosome 12"/>
</dbReference>
<dbReference type="PhylomeDB" id="K4DBH6"/>
<dbReference type="eggNOG" id="KOG0143">
    <property type="taxonomic scope" value="Eukaryota"/>
</dbReference>
<reference evidence="1" key="2">
    <citation type="submission" date="2015-06" db="UniProtKB">
        <authorList>
            <consortium name="EnsemblPlants"/>
        </authorList>
    </citation>
    <scope>IDENTIFICATION</scope>
    <source>
        <strain evidence="1">cv. Heinz 1706</strain>
    </source>
</reference>
<proteinExistence type="predicted"/>
<accession>K4DBH6</accession>
<protein>
    <submittedName>
        <fullName evidence="1">Uncharacterized protein</fullName>
    </submittedName>
</protein>
<dbReference type="SUPFAM" id="SSF51197">
    <property type="entry name" value="Clavaminate synthase-like"/>
    <property type="match status" value="1"/>
</dbReference>
<dbReference type="EnsemblPlants" id="Solyc12g006390.1.1">
    <property type="protein sequence ID" value="Solyc12g006390.1.1"/>
    <property type="gene ID" value="Solyc12g006390.1"/>
</dbReference>
<dbReference type="PaxDb" id="4081-Solyc12g006390.1.1"/>
<organism evidence="1">
    <name type="scientific">Solanum lycopersicum</name>
    <name type="common">Tomato</name>
    <name type="synonym">Lycopersicon esculentum</name>
    <dbReference type="NCBI Taxonomy" id="4081"/>
    <lineage>
        <taxon>Eukaryota</taxon>
        <taxon>Viridiplantae</taxon>
        <taxon>Streptophyta</taxon>
        <taxon>Embryophyta</taxon>
        <taxon>Tracheophyta</taxon>
        <taxon>Spermatophyta</taxon>
        <taxon>Magnoliopsida</taxon>
        <taxon>eudicotyledons</taxon>
        <taxon>Gunneridae</taxon>
        <taxon>Pentapetalae</taxon>
        <taxon>asterids</taxon>
        <taxon>lamiids</taxon>
        <taxon>Solanales</taxon>
        <taxon>Solanaceae</taxon>
        <taxon>Solanoideae</taxon>
        <taxon>Solaneae</taxon>
        <taxon>Solanum</taxon>
        <taxon>Solanum subgen. Lycopersicon</taxon>
    </lineage>
</organism>
<dbReference type="InterPro" id="IPR027443">
    <property type="entry name" value="IPNS-like_sf"/>
</dbReference>
<dbReference type="InParanoid" id="K4DBH6"/>